<protein>
    <submittedName>
        <fullName evidence="1">Uncharacterized protein</fullName>
    </submittedName>
</protein>
<dbReference type="AlphaFoldDB" id="A0A7K1FJL3"/>
<comment type="caution">
    <text evidence="1">The sequence shown here is derived from an EMBL/GenBank/DDBJ whole genome shotgun (WGS) entry which is preliminary data.</text>
</comment>
<evidence type="ECO:0000313" key="2">
    <source>
        <dbReference type="Proteomes" id="UP000460221"/>
    </source>
</evidence>
<name>A0A7K1FJL3_9ACTN</name>
<dbReference type="Proteomes" id="UP000460221">
    <property type="component" value="Unassembled WGS sequence"/>
</dbReference>
<reference evidence="1 2" key="1">
    <citation type="submission" date="2019-11" db="EMBL/GenBank/DDBJ databases">
        <authorList>
            <person name="Jiang L.-Q."/>
        </authorList>
    </citation>
    <scope>NUCLEOTIDE SEQUENCE [LARGE SCALE GENOMIC DNA]</scope>
    <source>
        <strain evidence="1 2">YIM 132087</strain>
    </source>
</reference>
<dbReference type="RefSeq" id="WP_154768263.1">
    <property type="nucleotide sequence ID" value="NZ_WLYK01000002.1"/>
</dbReference>
<dbReference type="EMBL" id="WLYK01000002">
    <property type="protein sequence ID" value="MTD14266.1"/>
    <property type="molecule type" value="Genomic_DNA"/>
</dbReference>
<proteinExistence type="predicted"/>
<keyword evidence="2" id="KW-1185">Reference proteome</keyword>
<gene>
    <name evidence="1" type="ORF">GIS00_09935</name>
</gene>
<evidence type="ECO:0000313" key="1">
    <source>
        <dbReference type="EMBL" id="MTD14266.1"/>
    </source>
</evidence>
<sequence>MHTLDDDRLATLLGAVLDHADPVPLRVTRRAHALATDAATAPDALDIPELTTDLDLELALLTFDSDLQPAGLRSAGASSRELQFETGGHELVLLVTGSPGALRIDGQLIPAEGSGIELAGAVPGEHWHAVVDDTGRFRFSSVGARRARIVVPGARFRTPEFDLGPA</sequence>
<accession>A0A7K1FJL3</accession>
<organism evidence="1 2">
    <name type="scientific">Nakamurella alba</name>
    <dbReference type="NCBI Taxonomy" id="2665158"/>
    <lineage>
        <taxon>Bacteria</taxon>
        <taxon>Bacillati</taxon>
        <taxon>Actinomycetota</taxon>
        <taxon>Actinomycetes</taxon>
        <taxon>Nakamurellales</taxon>
        <taxon>Nakamurellaceae</taxon>
        <taxon>Nakamurella</taxon>
    </lineage>
</organism>